<dbReference type="OrthoDB" id="266334at2759"/>
<dbReference type="Proteomes" id="UP000281553">
    <property type="component" value="Unassembled WGS sequence"/>
</dbReference>
<sequence length="195" mass="21841">MNTFLLIVFYDFLFRFYSRSSSGVALRGRIQPKSSSLANLTFRNDDFYTVIYLFTAICPSLGRRQYASAADGLNCPHPPLHPPHQHLDRGLEHLALCIRALDHQLQPNTLLPFRLSSPHRAWAPCASSSEEEEVVNMPSVSSYPQLPSTGTPSPTEEFVLPAAIGGSRKETAYMRLNNKVRQIEANVSVSMRSVY</sequence>
<gene>
    <name evidence="1" type="ORF">DILT_LOCUS17062</name>
</gene>
<protein>
    <submittedName>
        <fullName evidence="1">Uncharacterized protein</fullName>
    </submittedName>
</protein>
<keyword evidence="2" id="KW-1185">Reference proteome</keyword>
<dbReference type="AlphaFoldDB" id="A0A3P7NRA6"/>
<evidence type="ECO:0000313" key="1">
    <source>
        <dbReference type="EMBL" id="VDN36557.1"/>
    </source>
</evidence>
<name>A0A3P7NRA6_DIBLA</name>
<organism evidence="1 2">
    <name type="scientific">Dibothriocephalus latus</name>
    <name type="common">Fish tapeworm</name>
    <name type="synonym">Diphyllobothrium latum</name>
    <dbReference type="NCBI Taxonomy" id="60516"/>
    <lineage>
        <taxon>Eukaryota</taxon>
        <taxon>Metazoa</taxon>
        <taxon>Spiralia</taxon>
        <taxon>Lophotrochozoa</taxon>
        <taxon>Platyhelminthes</taxon>
        <taxon>Cestoda</taxon>
        <taxon>Eucestoda</taxon>
        <taxon>Diphyllobothriidea</taxon>
        <taxon>Diphyllobothriidae</taxon>
        <taxon>Dibothriocephalus</taxon>
    </lineage>
</organism>
<accession>A0A3P7NRA6</accession>
<dbReference type="EMBL" id="UYRU01089084">
    <property type="protein sequence ID" value="VDN36557.1"/>
    <property type="molecule type" value="Genomic_DNA"/>
</dbReference>
<reference evidence="1 2" key="1">
    <citation type="submission" date="2018-11" db="EMBL/GenBank/DDBJ databases">
        <authorList>
            <consortium name="Pathogen Informatics"/>
        </authorList>
    </citation>
    <scope>NUCLEOTIDE SEQUENCE [LARGE SCALE GENOMIC DNA]</scope>
</reference>
<evidence type="ECO:0000313" key="2">
    <source>
        <dbReference type="Proteomes" id="UP000281553"/>
    </source>
</evidence>
<proteinExistence type="predicted"/>